<dbReference type="Gene3D" id="1.20.58.390">
    <property type="entry name" value="Neurotransmitter-gated ion-channel transmembrane domain"/>
    <property type="match status" value="1"/>
</dbReference>
<feature type="transmembrane region" description="Helical" evidence="1">
    <location>
        <begin position="64"/>
        <end position="85"/>
    </location>
</feature>
<protein>
    <submittedName>
        <fullName evidence="2">Uncharacterized protein</fullName>
    </submittedName>
</protein>
<feature type="transmembrane region" description="Helical" evidence="1">
    <location>
        <begin position="30"/>
        <end position="52"/>
    </location>
</feature>
<keyword evidence="1" id="KW-1133">Transmembrane helix</keyword>
<dbReference type="STRING" id="29170.A0A368H166"/>
<dbReference type="InterPro" id="IPR038050">
    <property type="entry name" value="Neuro_actylchol_rec"/>
</dbReference>
<proteinExistence type="predicted"/>
<keyword evidence="1" id="KW-0812">Transmembrane</keyword>
<dbReference type="AlphaFoldDB" id="A0A368H166"/>
<gene>
    <name evidence="2" type="ORF">ANCCAN_04949</name>
</gene>
<comment type="caution">
    <text evidence="2">The sequence shown here is derived from an EMBL/GenBank/DDBJ whole genome shotgun (WGS) entry which is preliminary data.</text>
</comment>
<organism evidence="2 3">
    <name type="scientific">Ancylostoma caninum</name>
    <name type="common">Dog hookworm</name>
    <dbReference type="NCBI Taxonomy" id="29170"/>
    <lineage>
        <taxon>Eukaryota</taxon>
        <taxon>Metazoa</taxon>
        <taxon>Ecdysozoa</taxon>
        <taxon>Nematoda</taxon>
        <taxon>Chromadorea</taxon>
        <taxon>Rhabditida</taxon>
        <taxon>Rhabditina</taxon>
        <taxon>Rhabditomorpha</taxon>
        <taxon>Strongyloidea</taxon>
        <taxon>Ancylostomatidae</taxon>
        <taxon>Ancylostomatinae</taxon>
        <taxon>Ancylostoma</taxon>
    </lineage>
</organism>
<dbReference type="OrthoDB" id="5872806at2759"/>
<keyword evidence="3" id="KW-1185">Reference proteome</keyword>
<evidence type="ECO:0000313" key="2">
    <source>
        <dbReference type="EMBL" id="RCN48967.1"/>
    </source>
</evidence>
<dbReference type="Proteomes" id="UP000252519">
    <property type="component" value="Unassembled WGS sequence"/>
</dbReference>
<name>A0A368H166_ANCCA</name>
<dbReference type="EMBL" id="JOJR01000040">
    <property type="protein sequence ID" value="RCN48967.1"/>
    <property type="molecule type" value="Genomic_DNA"/>
</dbReference>
<accession>A0A368H166</accession>
<reference evidence="2 3" key="1">
    <citation type="submission" date="2014-10" db="EMBL/GenBank/DDBJ databases">
        <title>Draft genome of the hookworm Ancylostoma caninum.</title>
        <authorList>
            <person name="Mitreva M."/>
        </authorList>
    </citation>
    <scope>NUCLEOTIDE SEQUENCE [LARGE SCALE GENOMIC DNA]</scope>
    <source>
        <strain evidence="2 3">Baltimore</strain>
    </source>
</reference>
<keyword evidence="1" id="KW-0472">Membrane</keyword>
<evidence type="ECO:0000313" key="3">
    <source>
        <dbReference type="Proteomes" id="UP000252519"/>
    </source>
</evidence>
<sequence length="165" mass="18613">MYRFYGPSSLLLFLEWLSFYVSRSDLVSRVILVSISICVQILISCFFIYFSASHVATATPADAWCALLAAQSALVVVFLFASIALESRVKKYHDLISGSRDVREDSRSRHERRAMRSAMYKKESDQAEFGLTASAVIRIDAHINGACTGEKRPHSATYEWVKKFS</sequence>
<evidence type="ECO:0000256" key="1">
    <source>
        <dbReference type="SAM" id="Phobius"/>
    </source>
</evidence>